<dbReference type="OrthoDB" id="6638088at2"/>
<dbReference type="STRING" id="331648.BST97_11240"/>
<dbReference type="RefSeq" id="WP_085767320.1">
    <property type="nucleotide sequence ID" value="NZ_CP019344.1"/>
</dbReference>
<reference evidence="1 2" key="1">
    <citation type="submission" date="2016-11" db="EMBL/GenBank/DDBJ databases">
        <title>Trade-off between light-utilization and light-protection in marine flavobacteria.</title>
        <authorList>
            <person name="Kumagai Y."/>
        </authorList>
    </citation>
    <scope>NUCLEOTIDE SEQUENCE [LARGE SCALE GENOMIC DNA]</scope>
    <source>
        <strain evidence="1 2">JCM 13191</strain>
    </source>
</reference>
<evidence type="ECO:0000313" key="2">
    <source>
        <dbReference type="Proteomes" id="UP000193431"/>
    </source>
</evidence>
<gene>
    <name evidence="1" type="ORF">BST97_11240</name>
</gene>
<dbReference type="Proteomes" id="UP000193431">
    <property type="component" value="Chromosome"/>
</dbReference>
<evidence type="ECO:0008006" key="3">
    <source>
        <dbReference type="Google" id="ProtNLM"/>
    </source>
</evidence>
<dbReference type="SUPFAM" id="SSF53756">
    <property type="entry name" value="UDP-Glycosyltransferase/glycogen phosphorylase"/>
    <property type="match status" value="1"/>
</dbReference>
<organism evidence="1 2">
    <name type="scientific">Nonlabens spongiae</name>
    <dbReference type="NCBI Taxonomy" id="331648"/>
    <lineage>
        <taxon>Bacteria</taxon>
        <taxon>Pseudomonadati</taxon>
        <taxon>Bacteroidota</taxon>
        <taxon>Flavobacteriia</taxon>
        <taxon>Flavobacteriales</taxon>
        <taxon>Flavobacteriaceae</taxon>
        <taxon>Nonlabens</taxon>
    </lineage>
</organism>
<proteinExistence type="predicted"/>
<keyword evidence="2" id="KW-1185">Reference proteome</keyword>
<accession>A0A1W6MLM1</accession>
<protein>
    <recommendedName>
        <fullName evidence="3">Glycosyltransferase</fullName>
    </recommendedName>
</protein>
<dbReference type="AlphaFoldDB" id="A0A1W6MLM1"/>
<sequence>MAAKLKILLLGEYSNYFNNLAFGLRKLGHNVVLANNGDLYKNYDRQIDISGFSDNLYINTFTRIINENLKVRQMKGFDIVQIINPNVFAAVANNLQLYKKIFRNNGNIFLSAVGDDYFWWKAYRDGKFKKSPHSGFLRDRKKDKAHWETHMGLRDANVFLAENAKAIIPGSISYAIPYKQFENCAPIILQPIPLEGIEHNTLDHTKEERLNVYHGAQLGRYGFKGTDRIDIAFENLSKHERDDLNLIRTDSIPFKEYLKMLASSHILIDQTNFIEPTMNALTTMLMGKVVLGGCEPIFMDYHRLREPPLININDDPASIVNAVLDLANDRSKMNTISDTAREYVIKNHDAVLIAKKFINCWDNYS</sequence>
<evidence type="ECO:0000313" key="1">
    <source>
        <dbReference type="EMBL" id="ARN78514.1"/>
    </source>
</evidence>
<name>A0A1W6MLM1_9FLAO</name>
<dbReference type="EMBL" id="CP019344">
    <property type="protein sequence ID" value="ARN78514.1"/>
    <property type="molecule type" value="Genomic_DNA"/>
</dbReference>